<dbReference type="EMBL" id="AM942759">
    <property type="protein sequence ID" value="CAR40605.1"/>
    <property type="molecule type" value="Genomic_DNA"/>
</dbReference>
<reference evidence="2 3" key="1">
    <citation type="journal article" date="2008" name="J. Bacteriol.">
        <title>Complete genome sequence of uropathogenic Proteus mirabilis, a master of both adherence and motility.</title>
        <authorList>
            <person name="Pearson M.M."/>
            <person name="Sebaihia M."/>
            <person name="Churcher C."/>
            <person name="Quail M.A."/>
            <person name="Seshasayee A.S."/>
            <person name="Luscombe N.M."/>
            <person name="Abdellah Z."/>
            <person name="Arrosmith C."/>
            <person name="Atkin B."/>
            <person name="Chillingworth T."/>
            <person name="Hauser H."/>
            <person name="Jagels K."/>
            <person name="Moule S."/>
            <person name="Mungall K."/>
            <person name="Norbertczak H."/>
            <person name="Rabbinowitsch E."/>
            <person name="Walker D."/>
            <person name="Whithead S."/>
            <person name="Thomson N.R."/>
            <person name="Rather P.N."/>
            <person name="Parkhill J."/>
            <person name="Mobley H.L."/>
        </authorList>
    </citation>
    <scope>NUCLEOTIDE SEQUENCE [LARGE SCALE GENOMIC DNA]</scope>
    <source>
        <strain evidence="2 3">HI4320</strain>
    </source>
</reference>
<dbReference type="HOGENOM" id="CLU_026694_0_0_6"/>
<dbReference type="PATRIC" id="fig|529507.6.peg.203"/>
<evidence type="ECO:0000313" key="3">
    <source>
        <dbReference type="Proteomes" id="UP000008319"/>
    </source>
</evidence>
<dbReference type="InterPro" id="IPR051218">
    <property type="entry name" value="Sec_MonoDiacylglyc_Lipase"/>
</dbReference>
<dbReference type="Proteomes" id="UP000008319">
    <property type="component" value="Chromosome"/>
</dbReference>
<gene>
    <name evidence="2" type="ordered locus">PMI0210</name>
</gene>
<sequence>MTDKADCISCGKKWVEIYLVDEFNQPVFDIEYELFQVFGPMTEPRKGKVKSDGIIIEDELFDIPITLRLDTQSLIEKMSERKLRKLRGEDNSIVKSKAIEMNRSYRYTTIGPLCKDKIDIDNKEYQDKYPFYHFPEQEAFKGLTLSKLNTVYVIEICPFRVWSLILHHTEQYSMINAYNLGLLSQLIYNNDNLYDPNSVRNFFERQCFDLSRYPVVREKNIKAEYPAIVIDVPFDERYDKAIFLDTEDKVQHGSYAEGSTQLFYIQNKEQFIIAWRGSQEGTDWVDDFTYRSKDIKTHASEFKIDGKIHKGFLDAYQLGKKFFPERFSEMKKMSRERKLFICGHSLGGALALAHATELSVNKPLLYTYGAPRLFTISALKQLQKFTHYRHINNNDIVSRVPPEASLDNWLFNIYGIFGTILGGAISIVDLLGQKMITQYGEYYLHHGNPVIFYEVCNLIEYYDEKIPNATHTWHYSYFNDRNNKTKLYIVPEINKKILNKSFEKEKEFISNLSEEDKKAIFPEQKNPEGNGGTSVTDHYMGRGYLPFLHDQLLELIDHDKTPKRLKSRERFKVALENNTNIINPDLYRKKTLEAYRQRNLYFLDLQNSMGNSLIPMQENPKEVDMLQQFKEQTYEIFNQ</sequence>
<dbReference type="GeneID" id="6802376"/>
<evidence type="ECO:0000313" key="2">
    <source>
        <dbReference type="EMBL" id="CAR40605.1"/>
    </source>
</evidence>
<dbReference type="PANTHER" id="PTHR45856">
    <property type="entry name" value="ALPHA/BETA-HYDROLASES SUPERFAMILY PROTEIN"/>
    <property type="match status" value="1"/>
</dbReference>
<organism evidence="2 3">
    <name type="scientific">Proteus mirabilis (strain HI4320)</name>
    <dbReference type="NCBI Taxonomy" id="529507"/>
    <lineage>
        <taxon>Bacteria</taxon>
        <taxon>Pseudomonadati</taxon>
        <taxon>Pseudomonadota</taxon>
        <taxon>Gammaproteobacteria</taxon>
        <taxon>Enterobacterales</taxon>
        <taxon>Morganellaceae</taxon>
        <taxon>Proteus</taxon>
    </lineage>
</organism>
<feature type="domain" description="Fungal lipase-type" evidence="1">
    <location>
        <begin position="272"/>
        <end position="403"/>
    </location>
</feature>
<proteinExistence type="predicted"/>
<dbReference type="InterPro" id="IPR002921">
    <property type="entry name" value="Fungal_lipase-type"/>
</dbReference>
<dbReference type="Pfam" id="PF01764">
    <property type="entry name" value="Lipase_3"/>
    <property type="match status" value="1"/>
</dbReference>
<dbReference type="CDD" id="cd00519">
    <property type="entry name" value="Lipase_3"/>
    <property type="match status" value="1"/>
</dbReference>
<evidence type="ECO:0000259" key="1">
    <source>
        <dbReference type="Pfam" id="PF01764"/>
    </source>
</evidence>
<keyword evidence="3" id="KW-1185">Reference proteome</keyword>
<dbReference type="RefSeq" id="WP_012367506.1">
    <property type="nucleotide sequence ID" value="NC_010554.1"/>
</dbReference>
<dbReference type="AlphaFoldDB" id="B4EUE6"/>
<name>B4EUE6_PROMH</name>
<dbReference type="PANTHER" id="PTHR45856:SF24">
    <property type="entry name" value="FUNGAL LIPASE-LIKE DOMAIN-CONTAINING PROTEIN"/>
    <property type="match status" value="1"/>
</dbReference>
<dbReference type="InterPro" id="IPR029058">
    <property type="entry name" value="AB_hydrolase_fold"/>
</dbReference>
<dbReference type="KEGG" id="pmr:PMI0210"/>
<accession>B4EUE6</accession>
<dbReference type="SUPFAM" id="SSF53474">
    <property type="entry name" value="alpha/beta-Hydrolases"/>
    <property type="match status" value="1"/>
</dbReference>
<dbReference type="GO" id="GO:0006629">
    <property type="term" value="P:lipid metabolic process"/>
    <property type="evidence" value="ECO:0007669"/>
    <property type="project" value="InterPro"/>
</dbReference>
<dbReference type="DNASU" id="6802376"/>
<dbReference type="Gene3D" id="3.40.50.1820">
    <property type="entry name" value="alpha/beta hydrolase"/>
    <property type="match status" value="1"/>
</dbReference>
<dbReference type="EnsemblBacteria" id="CAR40605">
    <property type="protein sequence ID" value="CAR40605"/>
    <property type="gene ID" value="PMI0210"/>
</dbReference>
<dbReference type="eggNOG" id="COG3675">
    <property type="taxonomic scope" value="Bacteria"/>
</dbReference>
<protein>
    <submittedName>
        <fullName evidence="2">Lipase</fullName>
    </submittedName>
</protein>